<sequence>MSGHRKSAKDRRAEIVDVTLRLLTETPVEKLSTSRIAEEIGITQAAIFRHFQTKDVLWRAVLEEVELRATRAWDTAAAEELTPIARLRAILKAQLSLIAAIPAIPVLIFSAGQIAAETAIRPIHLRVMQGLRARILAQLRAAAASGEIIARLPEDHVDLFLGLLQGTVLRWRLSGEGFDLVAEGMRLVEIQIGLMTGTKIVGTT</sequence>
<evidence type="ECO:0000313" key="8">
    <source>
        <dbReference type="Proteomes" id="UP000198893"/>
    </source>
</evidence>
<dbReference type="InterPro" id="IPR036271">
    <property type="entry name" value="Tet_transcr_reg_TetR-rel_C_sf"/>
</dbReference>
<evidence type="ECO:0000256" key="5">
    <source>
        <dbReference type="SAM" id="Phobius"/>
    </source>
</evidence>
<evidence type="ECO:0000256" key="4">
    <source>
        <dbReference type="PROSITE-ProRule" id="PRU00335"/>
    </source>
</evidence>
<dbReference type="InterPro" id="IPR001647">
    <property type="entry name" value="HTH_TetR"/>
</dbReference>
<keyword evidence="2 4" id="KW-0238">DNA-binding</keyword>
<dbReference type="InterPro" id="IPR050109">
    <property type="entry name" value="HTH-type_TetR-like_transc_reg"/>
</dbReference>
<gene>
    <name evidence="7" type="ORF">SAMN04490248_1335</name>
</gene>
<dbReference type="AlphaFoldDB" id="A0A1H8VRI0"/>
<dbReference type="PRINTS" id="PR00455">
    <property type="entry name" value="HTHTETR"/>
</dbReference>
<dbReference type="Pfam" id="PF00440">
    <property type="entry name" value="TetR_N"/>
    <property type="match status" value="1"/>
</dbReference>
<dbReference type="GO" id="GO:0000976">
    <property type="term" value="F:transcription cis-regulatory region binding"/>
    <property type="evidence" value="ECO:0007669"/>
    <property type="project" value="TreeGrafter"/>
</dbReference>
<dbReference type="SUPFAM" id="SSF46689">
    <property type="entry name" value="Homeodomain-like"/>
    <property type="match status" value="1"/>
</dbReference>
<dbReference type="InterPro" id="IPR009057">
    <property type="entry name" value="Homeodomain-like_sf"/>
</dbReference>
<dbReference type="SUPFAM" id="SSF48498">
    <property type="entry name" value="Tetracyclin repressor-like, C-terminal domain"/>
    <property type="match status" value="1"/>
</dbReference>
<name>A0A1H8VRI0_9RHOB</name>
<evidence type="ECO:0000256" key="1">
    <source>
        <dbReference type="ARBA" id="ARBA00023015"/>
    </source>
</evidence>
<feature type="domain" description="HTH tetR-type" evidence="6">
    <location>
        <begin position="9"/>
        <end position="69"/>
    </location>
</feature>
<dbReference type="STRING" id="569882.SAMN04490248_1335"/>
<organism evidence="7 8">
    <name type="scientific">Salinihabitans flavidus</name>
    <dbReference type="NCBI Taxonomy" id="569882"/>
    <lineage>
        <taxon>Bacteria</taxon>
        <taxon>Pseudomonadati</taxon>
        <taxon>Pseudomonadota</taxon>
        <taxon>Alphaproteobacteria</taxon>
        <taxon>Rhodobacterales</taxon>
        <taxon>Roseobacteraceae</taxon>
        <taxon>Salinihabitans</taxon>
    </lineage>
</organism>
<dbReference type="RefSeq" id="WP_093120396.1">
    <property type="nucleotide sequence ID" value="NZ_FODS01000033.1"/>
</dbReference>
<keyword evidence="5" id="KW-0472">Membrane</keyword>
<dbReference type="OrthoDB" id="8478851at2"/>
<feature type="DNA-binding region" description="H-T-H motif" evidence="4">
    <location>
        <begin position="32"/>
        <end position="51"/>
    </location>
</feature>
<keyword evidence="5" id="KW-1133">Transmembrane helix</keyword>
<dbReference type="PANTHER" id="PTHR30055:SF234">
    <property type="entry name" value="HTH-TYPE TRANSCRIPTIONAL REGULATOR BETI"/>
    <property type="match status" value="1"/>
</dbReference>
<accession>A0A1H8VRI0</accession>
<keyword evidence="1" id="KW-0805">Transcription regulation</keyword>
<evidence type="ECO:0000259" key="6">
    <source>
        <dbReference type="PROSITE" id="PS50977"/>
    </source>
</evidence>
<keyword evidence="8" id="KW-1185">Reference proteome</keyword>
<evidence type="ECO:0000256" key="3">
    <source>
        <dbReference type="ARBA" id="ARBA00023163"/>
    </source>
</evidence>
<dbReference type="PANTHER" id="PTHR30055">
    <property type="entry name" value="HTH-TYPE TRANSCRIPTIONAL REGULATOR RUTR"/>
    <property type="match status" value="1"/>
</dbReference>
<evidence type="ECO:0000256" key="2">
    <source>
        <dbReference type="ARBA" id="ARBA00023125"/>
    </source>
</evidence>
<dbReference type="PROSITE" id="PS50977">
    <property type="entry name" value="HTH_TETR_2"/>
    <property type="match status" value="1"/>
</dbReference>
<feature type="transmembrane region" description="Helical" evidence="5">
    <location>
        <begin position="95"/>
        <end position="116"/>
    </location>
</feature>
<keyword evidence="5" id="KW-0812">Transmembrane</keyword>
<keyword evidence="3" id="KW-0804">Transcription</keyword>
<dbReference type="Proteomes" id="UP000198893">
    <property type="component" value="Unassembled WGS sequence"/>
</dbReference>
<dbReference type="GO" id="GO:0003700">
    <property type="term" value="F:DNA-binding transcription factor activity"/>
    <property type="evidence" value="ECO:0007669"/>
    <property type="project" value="TreeGrafter"/>
</dbReference>
<reference evidence="7 8" key="1">
    <citation type="submission" date="2016-10" db="EMBL/GenBank/DDBJ databases">
        <authorList>
            <person name="de Groot N.N."/>
        </authorList>
    </citation>
    <scope>NUCLEOTIDE SEQUENCE [LARGE SCALE GENOMIC DNA]</scope>
    <source>
        <strain evidence="7 8">DSM 27842</strain>
    </source>
</reference>
<evidence type="ECO:0000313" key="7">
    <source>
        <dbReference type="EMBL" id="SEP17934.1"/>
    </source>
</evidence>
<proteinExistence type="predicted"/>
<dbReference type="EMBL" id="FODS01000033">
    <property type="protein sequence ID" value="SEP17934.1"/>
    <property type="molecule type" value="Genomic_DNA"/>
</dbReference>
<dbReference type="Gene3D" id="1.10.357.10">
    <property type="entry name" value="Tetracycline Repressor, domain 2"/>
    <property type="match status" value="1"/>
</dbReference>
<protein>
    <submittedName>
        <fullName evidence="7">DNA-binding transcriptional regulator, AcrR family</fullName>
    </submittedName>
</protein>